<evidence type="ECO:0000256" key="1">
    <source>
        <dbReference type="SAM" id="MobiDB-lite"/>
    </source>
</evidence>
<evidence type="ECO:0000313" key="3">
    <source>
        <dbReference type="Proteomes" id="UP000249757"/>
    </source>
</evidence>
<evidence type="ECO:0000313" key="2">
    <source>
        <dbReference type="EMBL" id="KAI1508137.1"/>
    </source>
</evidence>
<name>A0A922SVB7_9PLEO</name>
<dbReference type="EMBL" id="NRDI02000028">
    <property type="protein sequence ID" value="KAI1508137.1"/>
    <property type="molecule type" value="Genomic_DNA"/>
</dbReference>
<sequence length="249" mass="27997">MSSNPTPTPQQQQTTYTPTTTHPARKDSLPHHRARLSRKQHEKPLQRLRLQLFDNENVLYAALVQQGGVVPARAGDVVCGKRLDSLTYHRAHLGRVWVEREVERGMCGEMDGEDGEEGEDGDEEEDLERLALCRVSCRSYEYERFVAEMGEGDEDVEEEDEEDLALCRVPHHTRDYSNLSDGDYDTGDDEDEDEDLMGSLALCALDSMEMHRSRQNSAGSGKKGKGLVKRAIEMVFKRGEKGEDQGIGA</sequence>
<reference evidence="3" key="1">
    <citation type="journal article" date="2022" name="Microb. Genom.">
        <title>A global pangenome for the wheat fungal pathogen Pyrenophora tritici-repentis and prediction of effector protein structural homology.</title>
        <authorList>
            <person name="Moolhuijzen P.M."/>
            <person name="See P.T."/>
            <person name="Shi G."/>
            <person name="Powell H.R."/>
            <person name="Cockram J."/>
            <person name="Jorgensen L.N."/>
            <person name="Benslimane H."/>
            <person name="Strelkov S.E."/>
            <person name="Turner J."/>
            <person name="Liu Z."/>
            <person name="Moffat C.S."/>
        </authorList>
    </citation>
    <scope>NUCLEOTIDE SEQUENCE [LARGE SCALE GENOMIC DNA]</scope>
</reference>
<accession>A0A922SVB7</accession>
<dbReference type="Proteomes" id="UP000249757">
    <property type="component" value="Unassembled WGS sequence"/>
</dbReference>
<feature type="region of interest" description="Disordered" evidence="1">
    <location>
        <begin position="1"/>
        <end position="41"/>
    </location>
</feature>
<proteinExistence type="predicted"/>
<comment type="caution">
    <text evidence="2">The sequence shown here is derived from an EMBL/GenBank/DDBJ whole genome shotgun (WGS) entry which is preliminary data.</text>
</comment>
<keyword evidence="3" id="KW-1185">Reference proteome</keyword>
<feature type="compositionally biased region" description="Basic residues" evidence="1">
    <location>
        <begin position="31"/>
        <end position="41"/>
    </location>
</feature>
<gene>
    <name evidence="2" type="ORF">Ptr86124_012858</name>
</gene>
<protein>
    <submittedName>
        <fullName evidence="2">Uncharacterized protein</fullName>
    </submittedName>
</protein>
<organism evidence="2 3">
    <name type="scientific">Pyrenophora tritici-repentis</name>
    <dbReference type="NCBI Taxonomy" id="45151"/>
    <lineage>
        <taxon>Eukaryota</taxon>
        <taxon>Fungi</taxon>
        <taxon>Dikarya</taxon>
        <taxon>Ascomycota</taxon>
        <taxon>Pezizomycotina</taxon>
        <taxon>Dothideomycetes</taxon>
        <taxon>Pleosporomycetidae</taxon>
        <taxon>Pleosporales</taxon>
        <taxon>Pleosporineae</taxon>
        <taxon>Pleosporaceae</taxon>
        <taxon>Pyrenophora</taxon>
    </lineage>
</organism>
<feature type="compositionally biased region" description="Low complexity" evidence="1">
    <location>
        <begin position="9"/>
        <end position="21"/>
    </location>
</feature>
<dbReference type="AlphaFoldDB" id="A0A922SVB7"/>